<accession>A0A976X5P2</accession>
<organism evidence="1 2">
    <name type="scientific">Nicoliella spurrieriana</name>
    <dbReference type="NCBI Taxonomy" id="2925830"/>
    <lineage>
        <taxon>Bacteria</taxon>
        <taxon>Bacillati</taxon>
        <taxon>Bacillota</taxon>
        <taxon>Bacilli</taxon>
        <taxon>Lactobacillales</taxon>
        <taxon>Lactobacillaceae</taxon>
        <taxon>Nicoliella</taxon>
    </lineage>
</organism>
<proteinExistence type="predicted"/>
<reference evidence="1" key="1">
    <citation type="journal article" date="2022" name="Int. J. Syst. Evol. Microbiol.">
        <title>Apilactobacillus apisilvae sp. nov., Nicolia spurrieriana gen. nov. sp. nov., Bombilactobacillus folatiphilus sp. nov. and Bombilactobacillus thymidiniphilus sp. nov., four new lactic acid bacterial isolates from stingless bees Tetragonula carbonaria and Austroplebeia australis.</title>
        <authorList>
            <person name="Oliphant S.A."/>
            <person name="Watson-Haigh N.S."/>
            <person name="Sumby K.M."/>
            <person name="Gardner J."/>
            <person name="Groom S."/>
            <person name="Jiranek V."/>
        </authorList>
    </citation>
    <scope>NUCLEOTIDE SEQUENCE</scope>
    <source>
        <strain evidence="1">SGEP1_A5</strain>
    </source>
</reference>
<dbReference type="KEGG" id="lbe:MOO44_08375"/>
<protein>
    <submittedName>
        <fullName evidence="1">Uncharacterized protein</fullName>
    </submittedName>
</protein>
<dbReference type="EMBL" id="CP093361">
    <property type="protein sequence ID" value="UQS86864.1"/>
    <property type="molecule type" value="Genomic_DNA"/>
</dbReference>
<evidence type="ECO:0000313" key="2">
    <source>
        <dbReference type="Proteomes" id="UP000831181"/>
    </source>
</evidence>
<dbReference type="RefSeq" id="WP_260116665.1">
    <property type="nucleotide sequence ID" value="NZ_CP093361.1"/>
</dbReference>
<name>A0A976X5P2_9LACO</name>
<sequence>MIHLKEFQALQAAILHSSNNTNQLLHQFFDRNWDEIHRVVNLEDALPDAVVDIWWLRKLADQKALPLDDEIDDGIVIETMNRLATVQTEYLVNFKAQLPAESLVSVSTIMKALDNWYAQAQSNDSDELETHPLAQLWIENRESFAVMMDNDRSFNRIDRRFKILHFLSNTKFSFTQAIEIFRQLRQFCLQYAFKTTLLSDRMFDQCIEAVKQDPHNLMPVAKLIEINENKLNAVINPRFGATSKQIANLMIISKIAKGQTPINGDIAVDQLIKRLGTLKNTYIRCIIQRNSLQSTLTSSDFKAAFSFWDEPEYMGMETDPTPMAEFWQKHQDQVAELIGDYSIYKRINMVMETIIKQQLTRLSDEDTVALYHAFQLIMDMCLAKEAAITNL</sequence>
<keyword evidence="2" id="KW-1185">Reference proteome</keyword>
<dbReference type="Proteomes" id="UP000831181">
    <property type="component" value="Chromosome"/>
</dbReference>
<evidence type="ECO:0000313" key="1">
    <source>
        <dbReference type="EMBL" id="UQS86864.1"/>
    </source>
</evidence>
<gene>
    <name evidence="1" type="ORF">MOO44_08375</name>
</gene>
<dbReference type="AlphaFoldDB" id="A0A976X5P2"/>